<reference evidence="1 2" key="1">
    <citation type="journal article" date="2016" name="Genome Announc.">
        <title>Draft Genome Sequence of the Thermotolerant Cyanobacterium Desertifilum sp. IPPAS B-1220.</title>
        <authorList>
            <person name="Mironov K.S."/>
            <person name="Sinetova M.A."/>
            <person name="Bolatkhan K."/>
            <person name="Zayadan B.K."/>
            <person name="Ustinova V.V."/>
            <person name="Kupriyanova E.V."/>
            <person name="Skrypnik A.N."/>
            <person name="Gogoleva N.E."/>
            <person name="Gogolev Y.V."/>
            <person name="Los D.A."/>
        </authorList>
    </citation>
    <scope>NUCLEOTIDE SEQUENCE [LARGE SCALE GENOMIC DNA]</scope>
    <source>
        <strain evidence="1 2">IPPAS B-1220</strain>
    </source>
</reference>
<evidence type="ECO:0000313" key="1">
    <source>
        <dbReference type="EMBL" id="XPM66948.1"/>
    </source>
</evidence>
<gene>
    <name evidence="1" type="ORF">BH720_018365</name>
</gene>
<dbReference type="EMBL" id="CP182909">
    <property type="protein sequence ID" value="XPM66948.1"/>
    <property type="molecule type" value="Genomic_DNA"/>
</dbReference>
<evidence type="ECO:0000313" key="2">
    <source>
        <dbReference type="Proteomes" id="UP000095472"/>
    </source>
</evidence>
<proteinExistence type="predicted"/>
<keyword evidence="2" id="KW-1185">Reference proteome</keyword>
<sequence length="105" mass="11729">MVAAQVHSLVQEPVQFPTAETPLWVNCTVPVDQIQRYSFIETIQGRVPLENFQNKIVLVGATAATLDSLTTPYNRNPLPMACICKRRLLITYCGITFYTNSRIAG</sequence>
<protein>
    <submittedName>
        <fullName evidence="1">CHASE2 domain-containing protein</fullName>
    </submittedName>
</protein>
<name>A0ACD5H1H4_9CYAN</name>
<organism evidence="1 2">
    <name type="scientific">Desertifilum tharense IPPAS B-1220</name>
    <dbReference type="NCBI Taxonomy" id="1781255"/>
    <lineage>
        <taxon>Bacteria</taxon>
        <taxon>Bacillati</taxon>
        <taxon>Cyanobacteriota</taxon>
        <taxon>Cyanophyceae</taxon>
        <taxon>Desertifilales</taxon>
        <taxon>Desertifilaceae</taxon>
        <taxon>Desertifilum</taxon>
    </lineage>
</organism>
<accession>A0ACD5H1H4</accession>
<dbReference type="Proteomes" id="UP000095472">
    <property type="component" value="Chromosome"/>
</dbReference>